<dbReference type="InterPro" id="IPR043504">
    <property type="entry name" value="Peptidase_S1_PA_chymotrypsin"/>
</dbReference>
<dbReference type="SUPFAM" id="SSF50494">
    <property type="entry name" value="Trypsin-like serine proteases"/>
    <property type="match status" value="4"/>
</dbReference>
<dbReference type="EMBL" id="JAWZYT010005350">
    <property type="protein sequence ID" value="KAK4290838.1"/>
    <property type="molecule type" value="Genomic_DNA"/>
</dbReference>
<proteinExistence type="predicted"/>
<accession>A0AAE1TM92</accession>
<sequence length="386" mass="41365">MKTFVLCLLVAGAFAAPSAKPRFRRGLNKIVGGTDAAPGELPYQLSFQDTSFGSGFHFCGASIYNENWAICAGHCVQGEDFNNPDYLKVVAGELDMDVVEAAPSAKPRFRRGLNKIVGGTDAAPGELPYQLSFQDTSFGSGFHFCGASIYNENWAICAGHCVQGEDFNNPDYLKVVAGELDMDVVEAAPSAKPRFRRGLNKIVGGTDAAPGELPYQLSFQDTSFGSGFHFCGASIYNENWAICAGHCVQGEDFNNPDYLKVVAGELDMDVVEAAPSAKPRFRRGLNKIVGGTDAAPGELPYQLSFQDTSFGSGFHFCGASIYNENWAICAGHCVQGEDFNNPDYLKVVAGELDMDVVEVQFIFVHKGTAAPPTPGSSEPPASLNSK</sequence>
<dbReference type="PROSITE" id="PS50240">
    <property type="entry name" value="TRYPSIN_DOM"/>
    <property type="match status" value="1"/>
</dbReference>
<dbReference type="GO" id="GO:0004252">
    <property type="term" value="F:serine-type endopeptidase activity"/>
    <property type="evidence" value="ECO:0007669"/>
    <property type="project" value="InterPro"/>
</dbReference>
<protein>
    <recommendedName>
        <fullName evidence="3">Peptidase S1 domain-containing protein</fullName>
    </recommendedName>
</protein>
<feature type="chain" id="PRO_5042200599" description="Peptidase S1 domain-containing protein" evidence="2">
    <location>
        <begin position="16"/>
        <end position="386"/>
    </location>
</feature>
<evidence type="ECO:0000313" key="5">
    <source>
        <dbReference type="Proteomes" id="UP001292094"/>
    </source>
</evidence>
<dbReference type="Proteomes" id="UP001292094">
    <property type="component" value="Unassembled WGS sequence"/>
</dbReference>
<dbReference type="InterPro" id="IPR001254">
    <property type="entry name" value="Trypsin_dom"/>
</dbReference>
<keyword evidence="2" id="KW-0732">Signal</keyword>
<dbReference type="AlphaFoldDB" id="A0AAE1TM92"/>
<evidence type="ECO:0000313" key="4">
    <source>
        <dbReference type="EMBL" id="KAK4290838.1"/>
    </source>
</evidence>
<keyword evidence="5" id="KW-1185">Reference proteome</keyword>
<feature type="domain" description="Peptidase S1" evidence="3">
    <location>
        <begin position="30"/>
        <end position="290"/>
    </location>
</feature>
<evidence type="ECO:0000256" key="1">
    <source>
        <dbReference type="ARBA" id="ARBA00023157"/>
    </source>
</evidence>
<name>A0AAE1TM92_9EUCA</name>
<dbReference type="InterPro" id="IPR009003">
    <property type="entry name" value="Peptidase_S1_PA"/>
</dbReference>
<dbReference type="PANTHER" id="PTHR24252">
    <property type="entry name" value="ACROSIN-RELATED"/>
    <property type="match status" value="1"/>
</dbReference>
<gene>
    <name evidence="4" type="ORF">Pmani_036297</name>
</gene>
<comment type="caution">
    <text evidence="4">The sequence shown here is derived from an EMBL/GenBank/DDBJ whole genome shotgun (WGS) entry which is preliminary data.</text>
</comment>
<evidence type="ECO:0000256" key="2">
    <source>
        <dbReference type="SAM" id="SignalP"/>
    </source>
</evidence>
<reference evidence="4" key="1">
    <citation type="submission" date="2023-11" db="EMBL/GenBank/DDBJ databases">
        <title>Genome assemblies of two species of porcelain crab, Petrolisthes cinctipes and Petrolisthes manimaculis (Anomura: Porcellanidae).</title>
        <authorList>
            <person name="Angst P."/>
        </authorList>
    </citation>
    <scope>NUCLEOTIDE SEQUENCE</scope>
    <source>
        <strain evidence="4">PB745_02</strain>
        <tissue evidence="4">Gill</tissue>
    </source>
</reference>
<dbReference type="Pfam" id="PF00089">
    <property type="entry name" value="Trypsin"/>
    <property type="match status" value="4"/>
</dbReference>
<dbReference type="GO" id="GO:0006508">
    <property type="term" value="P:proteolysis"/>
    <property type="evidence" value="ECO:0007669"/>
    <property type="project" value="InterPro"/>
</dbReference>
<evidence type="ECO:0000259" key="3">
    <source>
        <dbReference type="PROSITE" id="PS50240"/>
    </source>
</evidence>
<dbReference type="PANTHER" id="PTHR24252:SF7">
    <property type="entry name" value="HYALIN"/>
    <property type="match status" value="1"/>
</dbReference>
<organism evidence="4 5">
    <name type="scientific">Petrolisthes manimaculis</name>
    <dbReference type="NCBI Taxonomy" id="1843537"/>
    <lineage>
        <taxon>Eukaryota</taxon>
        <taxon>Metazoa</taxon>
        <taxon>Ecdysozoa</taxon>
        <taxon>Arthropoda</taxon>
        <taxon>Crustacea</taxon>
        <taxon>Multicrustacea</taxon>
        <taxon>Malacostraca</taxon>
        <taxon>Eumalacostraca</taxon>
        <taxon>Eucarida</taxon>
        <taxon>Decapoda</taxon>
        <taxon>Pleocyemata</taxon>
        <taxon>Anomura</taxon>
        <taxon>Galatheoidea</taxon>
        <taxon>Porcellanidae</taxon>
        <taxon>Petrolisthes</taxon>
    </lineage>
</organism>
<feature type="signal peptide" evidence="2">
    <location>
        <begin position="1"/>
        <end position="15"/>
    </location>
</feature>
<dbReference type="Gene3D" id="2.40.10.10">
    <property type="entry name" value="Trypsin-like serine proteases"/>
    <property type="match status" value="8"/>
</dbReference>
<keyword evidence="1" id="KW-1015">Disulfide bond</keyword>